<sequence length="69" mass="7409">MTQTPQRTRSWAWLGVLAFYLGVCGLAVALAGFQPRTAGAIEEHAQQIAQAAEPPWETTLPEPPTPAAH</sequence>
<keyword evidence="2" id="KW-0472">Membrane</keyword>
<protein>
    <submittedName>
        <fullName evidence="3">Uncharacterized protein</fullName>
    </submittedName>
</protein>
<evidence type="ECO:0000256" key="1">
    <source>
        <dbReference type="SAM" id="MobiDB-lite"/>
    </source>
</evidence>
<comment type="caution">
    <text evidence="3">The sequence shown here is derived from an EMBL/GenBank/DDBJ whole genome shotgun (WGS) entry which is preliminary data.</text>
</comment>
<reference evidence="3 4" key="1">
    <citation type="submission" date="2019-09" db="EMBL/GenBank/DDBJ databases">
        <title>Draft genome sequences of 48 bacterial type strains from the CCUG.</title>
        <authorList>
            <person name="Tunovic T."/>
            <person name="Pineiro-Iglesias B."/>
            <person name="Unosson C."/>
            <person name="Inganas E."/>
            <person name="Ohlen M."/>
            <person name="Cardew S."/>
            <person name="Jensie-Markopoulos S."/>
            <person name="Salva-Serra F."/>
            <person name="Jaen-Luchoro D."/>
            <person name="Karlsson R."/>
            <person name="Svensson-Stadler L."/>
            <person name="Chun J."/>
            <person name="Moore E."/>
        </authorList>
    </citation>
    <scope>NUCLEOTIDE SEQUENCE [LARGE SCALE GENOMIC DNA]</scope>
    <source>
        <strain evidence="3 4">CCUG 30977</strain>
    </source>
</reference>
<dbReference type="AlphaFoldDB" id="A0A643FFA5"/>
<keyword evidence="2" id="KW-0812">Transmembrane</keyword>
<gene>
    <name evidence="3" type="ORF">F7Q92_05785</name>
</gene>
<feature type="compositionally biased region" description="Low complexity" evidence="1">
    <location>
        <begin position="48"/>
        <end position="60"/>
    </location>
</feature>
<dbReference type="RefSeq" id="WP_151123235.1">
    <property type="nucleotide sequence ID" value="NZ_CP088082.1"/>
</dbReference>
<dbReference type="Proteomes" id="UP000430120">
    <property type="component" value="Unassembled WGS sequence"/>
</dbReference>
<keyword evidence="2" id="KW-1133">Transmembrane helix</keyword>
<evidence type="ECO:0000313" key="3">
    <source>
        <dbReference type="EMBL" id="KAB0583980.1"/>
    </source>
</evidence>
<evidence type="ECO:0000313" key="4">
    <source>
        <dbReference type="Proteomes" id="UP000430120"/>
    </source>
</evidence>
<dbReference type="EMBL" id="VZPB01000009">
    <property type="protein sequence ID" value="KAB0583980.1"/>
    <property type="molecule type" value="Genomic_DNA"/>
</dbReference>
<name>A0A643FFA5_IDEDE</name>
<keyword evidence="4" id="KW-1185">Reference proteome</keyword>
<organism evidence="3 4">
    <name type="scientific">Ideonella dechloratans</name>
    <dbReference type="NCBI Taxonomy" id="36863"/>
    <lineage>
        <taxon>Bacteria</taxon>
        <taxon>Pseudomonadati</taxon>
        <taxon>Pseudomonadota</taxon>
        <taxon>Betaproteobacteria</taxon>
        <taxon>Burkholderiales</taxon>
        <taxon>Sphaerotilaceae</taxon>
        <taxon>Ideonella</taxon>
    </lineage>
</organism>
<evidence type="ECO:0000256" key="2">
    <source>
        <dbReference type="SAM" id="Phobius"/>
    </source>
</evidence>
<feature type="region of interest" description="Disordered" evidence="1">
    <location>
        <begin position="48"/>
        <end position="69"/>
    </location>
</feature>
<proteinExistence type="predicted"/>
<feature type="transmembrane region" description="Helical" evidence="2">
    <location>
        <begin position="12"/>
        <end position="33"/>
    </location>
</feature>
<accession>A0A643FFA5</accession>